<dbReference type="OrthoDB" id="10511640at2759"/>
<proteinExistence type="predicted"/>
<keyword evidence="3" id="KW-1185">Reference proteome</keyword>
<sequence>MLASELPFEILRNIGRFLYLPDQLESCLVCRTWKIPFQDSMWDVIDLQNDEMMDKMSDVSTRVHAFYRKNGYRVRELLIWPNIYIDDQEIFTLQQHFPNLNCLIISHSCLGGPNFGSIADWNLWGSLTELNVDITGWCHDNPADAFLNISLGLPNLERLMLNRFNGNQPVVVTLDQLESFHSNLPQLKYLVLDMRPAAFENEEDALERIVNVKPATKLKHLQLNVFNSLYQWLCYFAIKYPNLQVMVTLQLLDNGEFEQYPKEKAFISSLSPPAFQYLEWIDVITKKNPKQLHLDIWKQFYFLNIKLKRITWAVWCDMTDIGYLEAIVKECMNLFSKTIETFHFLCDFDYRKSWDFTTHLEYFPALVDLYIKAPHSFIELDVLLDRCVSLKVLKVVDSKFFLSTNEYETPKNHGLRMLIGLDSITTCNTLEYLSARCRRLNYMCLVRSIISGEHSSNNSRISIDMSYTHFKKLQLNDSRFTLPSEGKDGNKDRNANYVVLSQPSSSYQITDSNHDHSAWDIYSDITMEDTWYFVTYKMFTSEGWSSTPWIMSKKDITTVVELLRRQDSGNINTINGKNEYLDFKMVPEEWCTKNTPLAYVVLKCGSISNYDMSPGYEFNHYTWEMIYDTFE</sequence>
<dbReference type="GeneID" id="29002350"/>
<dbReference type="EMBL" id="KV440983">
    <property type="protein sequence ID" value="OAD72565.1"/>
    <property type="molecule type" value="Genomic_DNA"/>
</dbReference>
<dbReference type="SUPFAM" id="SSF81383">
    <property type="entry name" value="F-box domain"/>
    <property type="match status" value="1"/>
</dbReference>
<accession>A0A162X583</accession>
<dbReference type="Gene3D" id="3.80.10.10">
    <property type="entry name" value="Ribonuclease Inhibitor"/>
    <property type="match status" value="1"/>
</dbReference>
<dbReference type="RefSeq" id="XP_018290605.1">
    <property type="nucleotide sequence ID" value="XM_018441444.1"/>
</dbReference>
<dbReference type="AlphaFoldDB" id="A0A162X583"/>
<dbReference type="PROSITE" id="PS50181">
    <property type="entry name" value="FBOX"/>
    <property type="match status" value="1"/>
</dbReference>
<evidence type="ECO:0000313" key="2">
    <source>
        <dbReference type="EMBL" id="OAD72565.1"/>
    </source>
</evidence>
<dbReference type="PANTHER" id="PTHR38926">
    <property type="entry name" value="F-BOX DOMAIN CONTAINING PROTEIN, EXPRESSED"/>
    <property type="match status" value="1"/>
</dbReference>
<dbReference type="SUPFAM" id="SSF52047">
    <property type="entry name" value="RNI-like"/>
    <property type="match status" value="1"/>
</dbReference>
<feature type="domain" description="F-box" evidence="1">
    <location>
        <begin position="1"/>
        <end position="45"/>
    </location>
</feature>
<dbReference type="Proteomes" id="UP000077315">
    <property type="component" value="Unassembled WGS sequence"/>
</dbReference>
<protein>
    <recommendedName>
        <fullName evidence="1">F-box domain-containing protein</fullName>
    </recommendedName>
</protein>
<evidence type="ECO:0000259" key="1">
    <source>
        <dbReference type="PROSITE" id="PS50181"/>
    </source>
</evidence>
<dbReference type="InterPro" id="IPR032675">
    <property type="entry name" value="LRR_dom_sf"/>
</dbReference>
<organism evidence="2 3">
    <name type="scientific">Phycomyces blakesleeanus (strain ATCC 8743b / DSM 1359 / FGSC 10004 / NBRC 33097 / NRRL 1555)</name>
    <dbReference type="NCBI Taxonomy" id="763407"/>
    <lineage>
        <taxon>Eukaryota</taxon>
        <taxon>Fungi</taxon>
        <taxon>Fungi incertae sedis</taxon>
        <taxon>Mucoromycota</taxon>
        <taxon>Mucoromycotina</taxon>
        <taxon>Mucoromycetes</taxon>
        <taxon>Mucorales</taxon>
        <taxon>Phycomycetaceae</taxon>
        <taxon>Phycomyces</taxon>
    </lineage>
</organism>
<dbReference type="PANTHER" id="PTHR38926:SF5">
    <property type="entry name" value="F-BOX AND LEUCINE-RICH REPEAT PROTEIN 6"/>
    <property type="match status" value="1"/>
</dbReference>
<dbReference type="VEuPathDB" id="FungiDB:PHYBLDRAFT_65392"/>
<evidence type="ECO:0000313" key="3">
    <source>
        <dbReference type="Proteomes" id="UP000077315"/>
    </source>
</evidence>
<gene>
    <name evidence="2" type="ORF">PHYBLDRAFT_65392</name>
</gene>
<dbReference type="InterPro" id="IPR036047">
    <property type="entry name" value="F-box-like_dom_sf"/>
</dbReference>
<name>A0A162X583_PHYB8</name>
<dbReference type="InterPro" id="IPR001810">
    <property type="entry name" value="F-box_dom"/>
</dbReference>
<reference evidence="3" key="1">
    <citation type="submission" date="2015-06" db="EMBL/GenBank/DDBJ databases">
        <title>Expansion of signal transduction pathways in fungi by whole-genome duplication.</title>
        <authorList>
            <consortium name="DOE Joint Genome Institute"/>
            <person name="Corrochano L.M."/>
            <person name="Kuo A."/>
            <person name="Marcet-Houben M."/>
            <person name="Polaino S."/>
            <person name="Salamov A."/>
            <person name="Villalobos J.M."/>
            <person name="Alvarez M.I."/>
            <person name="Avalos J."/>
            <person name="Benito E.P."/>
            <person name="Benoit I."/>
            <person name="Burger G."/>
            <person name="Camino L.P."/>
            <person name="Canovas D."/>
            <person name="Cerda-Olmedo E."/>
            <person name="Cheng J.-F."/>
            <person name="Dominguez A."/>
            <person name="Elias M."/>
            <person name="Eslava A.P."/>
            <person name="Glaser F."/>
            <person name="Grimwood J."/>
            <person name="Gutierrez G."/>
            <person name="Heitman J."/>
            <person name="Henrissat B."/>
            <person name="Iturriaga E.A."/>
            <person name="Lang B.F."/>
            <person name="Lavin J.L."/>
            <person name="Lee S."/>
            <person name="Li W."/>
            <person name="Lindquist E."/>
            <person name="Lopez-Garcia S."/>
            <person name="Luque E.M."/>
            <person name="Marcos A.T."/>
            <person name="Martin J."/>
            <person name="McCluskey K."/>
            <person name="Medina H.R."/>
            <person name="Miralles-Duran A."/>
            <person name="Miyazaki A."/>
            <person name="Munoz-Torres E."/>
            <person name="Oguiza J.A."/>
            <person name="Ohm R."/>
            <person name="Olmedo M."/>
            <person name="Orejas M."/>
            <person name="Ortiz-Castellanos L."/>
            <person name="Pisabarro A.G."/>
            <person name="Rodriguez-Romero J."/>
            <person name="Ruiz-Herrera J."/>
            <person name="Ruiz-Vazquez R."/>
            <person name="Sanz C."/>
            <person name="Schackwitz W."/>
            <person name="Schmutz J."/>
            <person name="Shahriari M."/>
            <person name="Shelest E."/>
            <person name="Silva-Franco F."/>
            <person name="Soanes D."/>
            <person name="Syed K."/>
            <person name="Tagua V.G."/>
            <person name="Talbot N.J."/>
            <person name="Thon M."/>
            <person name="De vries R.P."/>
            <person name="Wiebenga A."/>
            <person name="Yadav J.S."/>
            <person name="Braun E.L."/>
            <person name="Baker S."/>
            <person name="Garre V."/>
            <person name="Horwitz B."/>
            <person name="Torres-Martinez S."/>
            <person name="Idnurm A."/>
            <person name="Herrera-Estrella A."/>
            <person name="Gabaldon T."/>
            <person name="Grigoriev I.V."/>
        </authorList>
    </citation>
    <scope>NUCLEOTIDE SEQUENCE [LARGE SCALE GENOMIC DNA]</scope>
    <source>
        <strain evidence="3">NRRL 1555(-)</strain>
    </source>
</reference>
<dbReference type="InParanoid" id="A0A162X583"/>